<comment type="caution">
    <text evidence="1">The sequence shown here is derived from an EMBL/GenBank/DDBJ whole genome shotgun (WGS) entry which is preliminary data.</text>
</comment>
<evidence type="ECO:0000313" key="1">
    <source>
        <dbReference type="EMBL" id="THH09987.1"/>
    </source>
</evidence>
<dbReference type="EMBL" id="SGPK01000047">
    <property type="protein sequence ID" value="THH09987.1"/>
    <property type="molecule type" value="Genomic_DNA"/>
</dbReference>
<gene>
    <name evidence="1" type="ORF">EW145_g1640</name>
</gene>
<evidence type="ECO:0000313" key="2">
    <source>
        <dbReference type="Proteomes" id="UP000308199"/>
    </source>
</evidence>
<accession>A0A4S4LEA4</accession>
<name>A0A4S4LEA4_9AGAM</name>
<organism evidence="1 2">
    <name type="scientific">Phellinidium pouzarii</name>
    <dbReference type="NCBI Taxonomy" id="167371"/>
    <lineage>
        <taxon>Eukaryota</taxon>
        <taxon>Fungi</taxon>
        <taxon>Dikarya</taxon>
        <taxon>Basidiomycota</taxon>
        <taxon>Agaricomycotina</taxon>
        <taxon>Agaricomycetes</taxon>
        <taxon>Hymenochaetales</taxon>
        <taxon>Hymenochaetaceae</taxon>
        <taxon>Phellinidium</taxon>
    </lineage>
</organism>
<dbReference type="AlphaFoldDB" id="A0A4S4LEA4"/>
<keyword evidence="2" id="KW-1185">Reference proteome</keyword>
<dbReference type="Proteomes" id="UP000308199">
    <property type="component" value="Unassembled WGS sequence"/>
</dbReference>
<proteinExistence type="predicted"/>
<protein>
    <submittedName>
        <fullName evidence="1">Uncharacterized protein</fullName>
    </submittedName>
</protein>
<sequence length="72" mass="8359">MAAQMTWEDALRRSNWLMSAEIRKWNADDLRILRYFPRKFTASGVASLANNIGTLLLPNPHLMHLLRVNIHT</sequence>
<reference evidence="1 2" key="1">
    <citation type="submission" date="2019-02" db="EMBL/GenBank/DDBJ databases">
        <title>Genome sequencing of the rare red list fungi Phellinidium pouzarii.</title>
        <authorList>
            <person name="Buettner E."/>
            <person name="Kellner H."/>
        </authorList>
    </citation>
    <scope>NUCLEOTIDE SEQUENCE [LARGE SCALE GENOMIC DNA]</scope>
    <source>
        <strain evidence="1 2">DSM 108285</strain>
    </source>
</reference>